<keyword evidence="3" id="KW-1185">Reference proteome</keyword>
<evidence type="ECO:0000313" key="2">
    <source>
        <dbReference type="EMBL" id="OJT07378.1"/>
    </source>
</evidence>
<organism evidence="2 3">
    <name type="scientific">Trametes pubescens</name>
    <name type="common">White-rot fungus</name>
    <dbReference type="NCBI Taxonomy" id="154538"/>
    <lineage>
        <taxon>Eukaryota</taxon>
        <taxon>Fungi</taxon>
        <taxon>Dikarya</taxon>
        <taxon>Basidiomycota</taxon>
        <taxon>Agaricomycotina</taxon>
        <taxon>Agaricomycetes</taxon>
        <taxon>Polyporales</taxon>
        <taxon>Polyporaceae</taxon>
        <taxon>Trametes</taxon>
    </lineage>
</organism>
<feature type="compositionally biased region" description="Low complexity" evidence="1">
    <location>
        <begin position="267"/>
        <end position="276"/>
    </location>
</feature>
<sequence length="656" mass="71749">MSASVRTADRPLPPIPSSSRGPAPPRAFRQNVVHPSRRDSPTRVPRPSARSPRLLSRALKHPGVLAQLLRHTSWQEFHALTSASRDLRQCIAQSQECRDVVFSHFVPGYRLARELSDVEQKSDIAVDFHQLVFLMLSQYVPLHAYPMHAMAVLGAFSRSSTDPQLQRGTARLASLSLAHSRFVLLLQSLVHSGASSPSDSEDFDDSAGSSLRAGLRSPQQRGIRELVFPAPLSTLGNDVDDAISTNTRESIGRRVLSRSGTIRSGFSTARSSSLSPPRTPTKAEVIPRHKGGGMSTFFGRSKVPLPPPSADPRALRQYSGSWRRTISVSKDRHSIPYATDEDGFMAHDLKLPNRRFASVSYSSESSLSSPSSISRTNTESEGSPPARERRRASVGAPLAVPRGTSAHDLFLATSRVRAPVLRVFVPCTDLDEPAIMACEEQLIKGGLWEHLSDGDIVCNFGYVPPLPPPDSPRPLSYAVSNDGGQQRQKWLMFNGYCLVPYIPPSAPPLENPLTLPSPFYFANILPAFVDPVFILALPQDPPSANGRHFSKEPDMQLTNVATRVPSPHSPTGVARVRKYMWLARIAYVGPGSATEAGLALGRGWHGEWVLEAEGTREGRQCLLDALAGNTNGPGLRQRGQWQVVREKSGSGRIWLK</sequence>
<dbReference type="EMBL" id="MNAD01001187">
    <property type="protein sequence ID" value="OJT07378.1"/>
    <property type="molecule type" value="Genomic_DNA"/>
</dbReference>
<gene>
    <name evidence="2" type="ORF">TRAPUB_1783</name>
</gene>
<evidence type="ECO:0000313" key="3">
    <source>
        <dbReference type="Proteomes" id="UP000184267"/>
    </source>
</evidence>
<feature type="compositionally biased region" description="Low complexity" evidence="1">
    <location>
        <begin position="363"/>
        <end position="374"/>
    </location>
</feature>
<feature type="region of interest" description="Disordered" evidence="1">
    <location>
        <begin position="363"/>
        <end position="398"/>
    </location>
</feature>
<dbReference type="OrthoDB" id="3269821at2759"/>
<evidence type="ECO:0000256" key="1">
    <source>
        <dbReference type="SAM" id="MobiDB-lite"/>
    </source>
</evidence>
<dbReference type="AlphaFoldDB" id="A0A1M2VIG6"/>
<feature type="region of interest" description="Disordered" evidence="1">
    <location>
        <begin position="194"/>
        <end position="217"/>
    </location>
</feature>
<feature type="region of interest" description="Disordered" evidence="1">
    <location>
        <begin position="1"/>
        <end position="52"/>
    </location>
</feature>
<dbReference type="Proteomes" id="UP000184267">
    <property type="component" value="Unassembled WGS sequence"/>
</dbReference>
<feature type="region of interest" description="Disordered" evidence="1">
    <location>
        <begin position="266"/>
        <end position="294"/>
    </location>
</feature>
<reference evidence="2 3" key="1">
    <citation type="submission" date="2016-10" db="EMBL/GenBank/DDBJ databases">
        <title>Genome sequence of the basidiomycete white-rot fungus Trametes pubescens.</title>
        <authorList>
            <person name="Makela M.R."/>
            <person name="Granchi Z."/>
            <person name="Peng M."/>
            <person name="De Vries R.P."/>
            <person name="Grigoriev I."/>
            <person name="Riley R."/>
            <person name="Hilden K."/>
        </authorList>
    </citation>
    <scope>NUCLEOTIDE SEQUENCE [LARGE SCALE GENOMIC DNA]</scope>
    <source>
        <strain evidence="2 3">FBCC735</strain>
    </source>
</reference>
<dbReference type="OMA" id="LMFNGYC"/>
<comment type="caution">
    <text evidence="2">The sequence shown here is derived from an EMBL/GenBank/DDBJ whole genome shotgun (WGS) entry which is preliminary data.</text>
</comment>
<protein>
    <submittedName>
        <fullName evidence="2">Uncharacterized protein</fullName>
    </submittedName>
</protein>
<name>A0A1M2VIG6_TRAPU</name>
<proteinExistence type="predicted"/>
<accession>A0A1M2VIG6</accession>